<keyword evidence="2" id="KW-1185">Reference proteome</keyword>
<dbReference type="AlphaFoldDB" id="A0AAV1A238"/>
<accession>A0AAV1A238</accession>
<dbReference type="EMBL" id="OX451738">
    <property type="protein sequence ID" value="CAI8603324.1"/>
    <property type="molecule type" value="Genomic_DNA"/>
</dbReference>
<evidence type="ECO:0000313" key="2">
    <source>
        <dbReference type="Proteomes" id="UP001157006"/>
    </source>
</evidence>
<organism evidence="1 2">
    <name type="scientific">Vicia faba</name>
    <name type="common">Broad bean</name>
    <name type="synonym">Faba vulgaris</name>
    <dbReference type="NCBI Taxonomy" id="3906"/>
    <lineage>
        <taxon>Eukaryota</taxon>
        <taxon>Viridiplantae</taxon>
        <taxon>Streptophyta</taxon>
        <taxon>Embryophyta</taxon>
        <taxon>Tracheophyta</taxon>
        <taxon>Spermatophyta</taxon>
        <taxon>Magnoliopsida</taxon>
        <taxon>eudicotyledons</taxon>
        <taxon>Gunneridae</taxon>
        <taxon>Pentapetalae</taxon>
        <taxon>rosids</taxon>
        <taxon>fabids</taxon>
        <taxon>Fabales</taxon>
        <taxon>Fabaceae</taxon>
        <taxon>Papilionoideae</taxon>
        <taxon>50 kb inversion clade</taxon>
        <taxon>NPAAA clade</taxon>
        <taxon>Hologalegina</taxon>
        <taxon>IRL clade</taxon>
        <taxon>Fabeae</taxon>
        <taxon>Vicia</taxon>
    </lineage>
</organism>
<gene>
    <name evidence="1" type="ORF">VFH_III081400</name>
</gene>
<protein>
    <submittedName>
        <fullName evidence="1">Uncharacterized protein</fullName>
    </submittedName>
</protein>
<reference evidence="1 2" key="1">
    <citation type="submission" date="2023-01" db="EMBL/GenBank/DDBJ databases">
        <authorList>
            <person name="Kreplak J."/>
        </authorList>
    </citation>
    <scope>NUCLEOTIDE SEQUENCE [LARGE SCALE GENOMIC DNA]</scope>
</reference>
<sequence length="172" mass="19599">MAPQHRRSSSATLFGRMTQWTTIFPISMQLTTYVEKIYGIISDNLRKENFPSWIMSSGMVQTFTTDSERRVRLTVSARRRGGRHATCSEQQTVEEPYKEVAELHLDVQDIGADDAEISSNGKKMKEIQSQLLQVIQIVNSLLNKQYFTPDGIPLARGRSIDNFWRGDCLLGQ</sequence>
<evidence type="ECO:0000313" key="1">
    <source>
        <dbReference type="EMBL" id="CAI8603324.1"/>
    </source>
</evidence>
<proteinExistence type="predicted"/>
<name>A0AAV1A238_VICFA</name>
<dbReference type="Proteomes" id="UP001157006">
    <property type="component" value="Chromosome 3"/>
</dbReference>